<dbReference type="Proteomes" id="UP000050874">
    <property type="component" value="Unassembled WGS sequence"/>
</dbReference>
<accession>A0A0R2PRY0</accession>
<keyword evidence="6 9" id="KW-1133">Transmembrane helix</keyword>
<evidence type="ECO:0000256" key="4">
    <source>
        <dbReference type="ARBA" id="ARBA00022692"/>
    </source>
</evidence>
<feature type="transmembrane region" description="Helical" evidence="9">
    <location>
        <begin position="6"/>
        <end position="25"/>
    </location>
</feature>
<evidence type="ECO:0000256" key="3">
    <source>
        <dbReference type="ARBA" id="ARBA00022475"/>
    </source>
</evidence>
<keyword evidence="7" id="KW-0811">Translocation</keyword>
<reference evidence="11" key="1">
    <citation type="submission" date="2015-10" db="EMBL/GenBank/DDBJ databases">
        <title>Metagenome-Assembled Genomes uncover a global brackish microbiome.</title>
        <authorList>
            <person name="Hugerth L.W."/>
            <person name="Larsson J."/>
            <person name="Alneberg J."/>
            <person name="Lindh M.V."/>
            <person name="Legrand C."/>
            <person name="Pinhassi J."/>
            <person name="Andersson A."/>
        </authorList>
    </citation>
    <scope>NUCLEOTIDE SEQUENCE [LARGE SCALE GENOMIC DNA]</scope>
</reference>
<evidence type="ECO:0000256" key="2">
    <source>
        <dbReference type="ARBA" id="ARBA00022448"/>
    </source>
</evidence>
<dbReference type="EMBL" id="LIAV01000085">
    <property type="protein sequence ID" value="KRO40614.1"/>
    <property type="molecule type" value="Genomic_DNA"/>
</dbReference>
<evidence type="ECO:0000256" key="1">
    <source>
        <dbReference type="ARBA" id="ARBA00004167"/>
    </source>
</evidence>
<dbReference type="Pfam" id="PF02416">
    <property type="entry name" value="TatA_B_E"/>
    <property type="match status" value="1"/>
</dbReference>
<dbReference type="AlphaFoldDB" id="A0A0R2PRY0"/>
<dbReference type="InterPro" id="IPR018448">
    <property type="entry name" value="TatB"/>
</dbReference>
<evidence type="ECO:0000256" key="5">
    <source>
        <dbReference type="ARBA" id="ARBA00022927"/>
    </source>
</evidence>
<dbReference type="Gene3D" id="1.20.5.3310">
    <property type="match status" value="1"/>
</dbReference>
<keyword evidence="5" id="KW-0653">Protein transport</keyword>
<sequence>MFQIGLLEILVILLVGILVIGPEQLPDFVKALVKNFTKLQNKFFEFRASIERDIGAEDLKQDIFNELKMEELERDADEQPK</sequence>
<keyword evidence="8 9" id="KW-0472">Membrane</keyword>
<protein>
    <submittedName>
        <fullName evidence="10">Peptidyl-tRNA hydrolase</fullName>
    </submittedName>
</protein>
<name>A0A0R2PRY0_9GAMM</name>
<dbReference type="GO" id="GO:0016787">
    <property type="term" value="F:hydrolase activity"/>
    <property type="evidence" value="ECO:0007669"/>
    <property type="project" value="UniProtKB-KW"/>
</dbReference>
<dbReference type="GO" id="GO:0008320">
    <property type="term" value="F:protein transmembrane transporter activity"/>
    <property type="evidence" value="ECO:0007669"/>
    <property type="project" value="InterPro"/>
</dbReference>
<keyword evidence="2" id="KW-0813">Transport</keyword>
<evidence type="ECO:0000313" key="11">
    <source>
        <dbReference type="Proteomes" id="UP000050874"/>
    </source>
</evidence>
<dbReference type="NCBIfam" id="TIGR01410">
    <property type="entry name" value="tatB"/>
    <property type="match status" value="1"/>
</dbReference>
<dbReference type="GO" id="GO:0043953">
    <property type="term" value="P:protein transport by the Tat complex"/>
    <property type="evidence" value="ECO:0007669"/>
    <property type="project" value="InterPro"/>
</dbReference>
<dbReference type="GO" id="GO:0016020">
    <property type="term" value="C:membrane"/>
    <property type="evidence" value="ECO:0007669"/>
    <property type="project" value="InterPro"/>
</dbReference>
<comment type="caution">
    <text evidence="10">The sequence shown here is derived from an EMBL/GenBank/DDBJ whole genome shotgun (WGS) entry which is preliminary data.</text>
</comment>
<organism evidence="10 11">
    <name type="scientific">SAR86 cluster bacterium BACL1 MAG-120920-bin57</name>
    <dbReference type="NCBI Taxonomy" id="1655571"/>
    <lineage>
        <taxon>Bacteria</taxon>
        <taxon>Pseudomonadati</taxon>
        <taxon>Pseudomonadota</taxon>
        <taxon>Gammaproteobacteria</taxon>
        <taxon>SAR86 cluster</taxon>
    </lineage>
</organism>
<evidence type="ECO:0000256" key="6">
    <source>
        <dbReference type="ARBA" id="ARBA00022989"/>
    </source>
</evidence>
<proteinExistence type="predicted"/>
<gene>
    <name evidence="10" type="ORF">ABR63_07685</name>
</gene>
<evidence type="ECO:0000256" key="7">
    <source>
        <dbReference type="ARBA" id="ARBA00023010"/>
    </source>
</evidence>
<keyword evidence="3" id="KW-1003">Cell membrane</keyword>
<evidence type="ECO:0000256" key="9">
    <source>
        <dbReference type="SAM" id="Phobius"/>
    </source>
</evidence>
<keyword evidence="4 9" id="KW-0812">Transmembrane</keyword>
<dbReference type="InterPro" id="IPR003369">
    <property type="entry name" value="TatA/B/E"/>
</dbReference>
<evidence type="ECO:0000256" key="8">
    <source>
        <dbReference type="ARBA" id="ARBA00023136"/>
    </source>
</evidence>
<dbReference type="PRINTS" id="PR01506">
    <property type="entry name" value="TATBPROTEIN"/>
</dbReference>
<keyword evidence="10" id="KW-0378">Hydrolase</keyword>
<evidence type="ECO:0000313" key="10">
    <source>
        <dbReference type="EMBL" id="KRO40614.1"/>
    </source>
</evidence>
<comment type="subcellular location">
    <subcellularLocation>
        <location evidence="1">Membrane</location>
        <topology evidence="1">Single-pass membrane protein</topology>
    </subcellularLocation>
</comment>